<dbReference type="CDD" id="cd09010">
    <property type="entry name" value="MTAP_SsMTAPII_like_MTIP"/>
    <property type="match status" value="1"/>
</dbReference>
<dbReference type="HAMAP" id="MF_01963">
    <property type="entry name" value="MTAP"/>
    <property type="match status" value="1"/>
</dbReference>
<evidence type="ECO:0000256" key="3">
    <source>
        <dbReference type="HAMAP-Rule" id="MF_01963"/>
    </source>
</evidence>
<dbReference type="UniPathway" id="UPA00904">
    <property type="reaction ID" value="UER00873"/>
</dbReference>
<comment type="caution">
    <text evidence="3">Lacks conserved residue(s) required for the propagation of feature annotation.</text>
</comment>
<name>A0A212KZ20_9BACT</name>
<dbReference type="EMBL" id="FMJC01000001">
    <property type="protein sequence ID" value="SCM70497.1"/>
    <property type="molecule type" value="Genomic_DNA"/>
</dbReference>
<feature type="binding site" evidence="3">
    <location>
        <begin position="214"/>
        <end position="216"/>
    </location>
    <ligand>
        <name>substrate</name>
    </ligand>
</feature>
<keyword evidence="2 3" id="KW-0808">Transferase</keyword>
<keyword evidence="3" id="KW-0660">Purine salvage</keyword>
<dbReference type="Gene3D" id="3.40.50.1580">
    <property type="entry name" value="Nucleoside phosphorylase domain"/>
    <property type="match status" value="1"/>
</dbReference>
<comment type="catalytic activity">
    <reaction evidence="3">
        <text>S-methyl-5'-thioadenosine + phosphate = 5-(methylsulfanyl)-alpha-D-ribose 1-phosphate + adenine</text>
        <dbReference type="Rhea" id="RHEA:11852"/>
        <dbReference type="ChEBI" id="CHEBI:16708"/>
        <dbReference type="ChEBI" id="CHEBI:17509"/>
        <dbReference type="ChEBI" id="CHEBI:43474"/>
        <dbReference type="ChEBI" id="CHEBI:58533"/>
        <dbReference type="EC" id="2.4.2.28"/>
    </reaction>
</comment>
<dbReference type="PANTHER" id="PTHR42679">
    <property type="entry name" value="S-METHYL-5'-THIOADENOSINE PHOSPHORYLASE"/>
    <property type="match status" value="1"/>
</dbReference>
<evidence type="ECO:0000313" key="5">
    <source>
        <dbReference type="EMBL" id="SCM70497.1"/>
    </source>
</evidence>
<feature type="site" description="Important for substrate specificity" evidence="3">
    <location>
        <position position="172"/>
    </location>
</feature>
<dbReference type="Pfam" id="PF01048">
    <property type="entry name" value="PNP_UDP_1"/>
    <property type="match status" value="1"/>
</dbReference>
<dbReference type="GO" id="GO:0006166">
    <property type="term" value="P:purine ribonucleoside salvage"/>
    <property type="evidence" value="ECO:0007669"/>
    <property type="project" value="UniProtKB-KW"/>
</dbReference>
<feature type="domain" description="Nucleoside phosphorylase" evidence="4">
    <location>
        <begin position="6"/>
        <end position="246"/>
    </location>
</feature>
<feature type="binding site" evidence="3">
    <location>
        <position position="12"/>
    </location>
    <ligand>
        <name>phosphate</name>
        <dbReference type="ChEBI" id="CHEBI:43474"/>
    </ligand>
</feature>
<dbReference type="SUPFAM" id="SSF53167">
    <property type="entry name" value="Purine and uridine phosphorylases"/>
    <property type="match status" value="1"/>
</dbReference>
<comment type="pathway">
    <text evidence="3">Amino-acid biosynthesis; L-methionine biosynthesis via salvage pathway; S-methyl-5-thio-alpha-D-ribose 1-phosphate from S-methyl-5'-thioadenosine (phosphorylase route): step 1/1.</text>
</comment>
<organism evidence="5">
    <name type="scientific">uncultured Desulfovibrio sp</name>
    <dbReference type="NCBI Taxonomy" id="167968"/>
    <lineage>
        <taxon>Bacteria</taxon>
        <taxon>Pseudomonadati</taxon>
        <taxon>Thermodesulfobacteriota</taxon>
        <taxon>Desulfovibrionia</taxon>
        <taxon>Desulfovibrionales</taxon>
        <taxon>Desulfovibrionaceae</taxon>
        <taxon>Desulfovibrio</taxon>
        <taxon>environmental samples</taxon>
    </lineage>
</organism>
<protein>
    <recommendedName>
        <fullName evidence="3">S-methyl-5'-thioadenosine phosphorylase</fullName>
        <ecNumber evidence="3">2.4.2.28</ecNumber>
    </recommendedName>
    <alternativeName>
        <fullName evidence="3">5'-methylthioadenosine phosphorylase</fullName>
        <shortName evidence="3">MTA phosphorylase</shortName>
        <shortName evidence="3">MTAP</shortName>
    </alternativeName>
</protein>
<dbReference type="InterPro" id="IPR010044">
    <property type="entry name" value="MTAP"/>
</dbReference>
<dbReference type="RefSeq" id="WP_179979325.1">
    <property type="nucleotide sequence ID" value="NZ_LT608333.1"/>
</dbReference>
<evidence type="ECO:0000259" key="4">
    <source>
        <dbReference type="Pfam" id="PF01048"/>
    </source>
</evidence>
<sequence length="260" mass="28501">MNETCIGIIGGSGLENPDLFQIEHEWQPQTAYGMPSSSLRRGKLQGKNVVFLSRHGKDHSILPSAVNYRANIAALHEAGCTHILASAACGSLNRAYAPGDLVLINQFIDWTRHRISTFYGMQQDSNARFFHTAMPDPFDATLQQILRATAVEQNIRLHDGATLITIEGPRFSTRAESRMFQSWGADLVNMTIATEAALAAEKHLPYAVVGIVTDYDSWNEEAPPLQVETLLATFVANAAKLTALFLAAICHFSARSESCP</sequence>
<feature type="binding site" evidence="3">
    <location>
        <begin position="54"/>
        <end position="55"/>
    </location>
    <ligand>
        <name>phosphate</name>
        <dbReference type="ChEBI" id="CHEBI:43474"/>
    </ligand>
</feature>
<dbReference type="GO" id="GO:0017061">
    <property type="term" value="F:S-methyl-5-thioadenosine phosphorylase activity"/>
    <property type="evidence" value="ECO:0007669"/>
    <property type="project" value="UniProtKB-UniRule"/>
</dbReference>
<reference evidence="5" key="1">
    <citation type="submission" date="2016-08" db="EMBL/GenBank/DDBJ databases">
        <authorList>
            <person name="Seilhamer J.J."/>
        </authorList>
    </citation>
    <scope>NUCLEOTIDE SEQUENCE</scope>
    <source>
        <strain evidence="5">86-1</strain>
    </source>
</reference>
<feature type="binding site" evidence="3">
    <location>
        <position position="190"/>
    </location>
    <ligand>
        <name>substrate</name>
    </ligand>
</feature>
<feature type="site" description="Important for substrate specificity" evidence="3">
    <location>
        <position position="227"/>
    </location>
</feature>
<accession>A0A212KZ20</accession>
<dbReference type="InterPro" id="IPR000845">
    <property type="entry name" value="Nucleoside_phosphorylase_d"/>
</dbReference>
<comment type="subunit">
    <text evidence="3">Homohexamer. Dimer of a homotrimer.</text>
</comment>
<evidence type="ECO:0000256" key="2">
    <source>
        <dbReference type="ARBA" id="ARBA00022679"/>
    </source>
</evidence>
<dbReference type="PANTHER" id="PTHR42679:SF2">
    <property type="entry name" value="S-METHYL-5'-THIOADENOSINE PHOSPHORYLASE"/>
    <property type="match status" value="1"/>
</dbReference>
<dbReference type="GO" id="GO:0019509">
    <property type="term" value="P:L-methionine salvage from methylthioadenosine"/>
    <property type="evidence" value="ECO:0007669"/>
    <property type="project" value="UniProtKB-UniRule"/>
</dbReference>
<keyword evidence="1 3" id="KW-0328">Glycosyltransferase</keyword>
<comment type="similarity">
    <text evidence="3">Belongs to the PNP/MTAP phosphorylase family. MTAP subfamily.</text>
</comment>
<evidence type="ECO:0000256" key="1">
    <source>
        <dbReference type="ARBA" id="ARBA00022676"/>
    </source>
</evidence>
<gene>
    <name evidence="3 5" type="primary">mtnP</name>
    <name evidence="5" type="ORF">KL86DES1_10443</name>
</gene>
<dbReference type="GO" id="GO:0005829">
    <property type="term" value="C:cytosol"/>
    <property type="evidence" value="ECO:0007669"/>
    <property type="project" value="TreeGrafter"/>
</dbReference>
<dbReference type="EC" id="2.4.2.28" evidence="3"/>
<proteinExistence type="inferred from homology"/>
<comment type="function">
    <text evidence="3">Catalyzes the reversible phosphorylation of S-methyl-5'-thioadenosine (MTA) to adenine and 5-methylthioribose-1-phosphate. Involved in the breakdown of MTA, a major by-product of polyamine biosynthesis. Responsible for the first step in the methionine salvage pathway after MTA has been generated from S-adenosylmethionine. Has broad substrate specificity with 6-aminopurine nucleosides as preferred substrates.</text>
</comment>
<dbReference type="AlphaFoldDB" id="A0A212KZ20"/>
<dbReference type="InterPro" id="IPR035994">
    <property type="entry name" value="Nucleoside_phosphorylase_sf"/>
</dbReference>
<feature type="binding site" evidence="3">
    <location>
        <position position="191"/>
    </location>
    <ligand>
        <name>phosphate</name>
        <dbReference type="ChEBI" id="CHEBI:43474"/>
    </ligand>
</feature>